<dbReference type="EMBL" id="CAUWAG010000007">
    <property type="protein sequence ID" value="CAJ2505560.1"/>
    <property type="molecule type" value="Genomic_DNA"/>
</dbReference>
<evidence type="ECO:0000313" key="3">
    <source>
        <dbReference type="Proteomes" id="UP001295740"/>
    </source>
</evidence>
<keyword evidence="3" id="KW-1185">Reference proteome</keyword>
<evidence type="ECO:0000256" key="1">
    <source>
        <dbReference type="SAM" id="MobiDB-lite"/>
    </source>
</evidence>
<dbReference type="AlphaFoldDB" id="A0AAI8VJG5"/>
<accession>A0AAI8VJG5</accession>
<protein>
    <submittedName>
        <fullName evidence="2">Uu.00g129540.m01.CDS01</fullName>
    </submittedName>
</protein>
<dbReference type="Proteomes" id="UP001295740">
    <property type="component" value="Unassembled WGS sequence"/>
</dbReference>
<organism evidence="2 3">
    <name type="scientific">Anthostomella pinea</name>
    <dbReference type="NCBI Taxonomy" id="933095"/>
    <lineage>
        <taxon>Eukaryota</taxon>
        <taxon>Fungi</taxon>
        <taxon>Dikarya</taxon>
        <taxon>Ascomycota</taxon>
        <taxon>Pezizomycotina</taxon>
        <taxon>Sordariomycetes</taxon>
        <taxon>Xylariomycetidae</taxon>
        <taxon>Xylariales</taxon>
        <taxon>Xylariaceae</taxon>
        <taxon>Anthostomella</taxon>
    </lineage>
</organism>
<reference evidence="2" key="1">
    <citation type="submission" date="2023-10" db="EMBL/GenBank/DDBJ databases">
        <authorList>
            <person name="Hackl T."/>
        </authorList>
    </citation>
    <scope>NUCLEOTIDE SEQUENCE</scope>
</reference>
<feature type="compositionally biased region" description="Basic and acidic residues" evidence="1">
    <location>
        <begin position="116"/>
        <end position="131"/>
    </location>
</feature>
<gene>
    <name evidence="2" type="ORF">KHLLAP_LOCUS6028</name>
</gene>
<comment type="caution">
    <text evidence="2">The sequence shown here is derived from an EMBL/GenBank/DDBJ whole genome shotgun (WGS) entry which is preliminary data.</text>
</comment>
<name>A0AAI8VJG5_9PEZI</name>
<sequence>MFHFEVALDLHAGSTFPNGSELRGIVDLAICQPRLYDHSWRSVTSVSGPRELHISQSEPEFWDHGERVEAFASPVTQPHSTNRDQRHTIRVPFLDDNWAKKFAGLAEHIVTKHIRDQKRTAHKAPEARQDAYPHTSGGCRVPSAMQLLSNIAMYQEVCPSTTCAVAQEQPEPQTPDEFASVETQALLYPCGPSHFPIFNDGSFPTGFSDTYIPDISAAMPWNNGRNSVWDWDPLLGATLGLGVPWCSGYNSEASLTRADSTGLMASYIQAQSQGQKRMSKEHDAETTMQNGMGAKRIHLVLSMP</sequence>
<evidence type="ECO:0000313" key="2">
    <source>
        <dbReference type="EMBL" id="CAJ2505560.1"/>
    </source>
</evidence>
<proteinExistence type="predicted"/>
<feature type="region of interest" description="Disordered" evidence="1">
    <location>
        <begin position="116"/>
        <end position="136"/>
    </location>
</feature>